<accession>A0ABW7SRS7</accession>
<dbReference type="RefSeq" id="WP_396684515.1">
    <property type="nucleotide sequence ID" value="NZ_JBIRPU010000028.1"/>
</dbReference>
<keyword evidence="2" id="KW-1185">Reference proteome</keyword>
<organism evidence="1 2">
    <name type="scientific">Micromonospora rubida</name>
    <dbReference type="NCBI Taxonomy" id="2697657"/>
    <lineage>
        <taxon>Bacteria</taxon>
        <taxon>Bacillati</taxon>
        <taxon>Actinomycetota</taxon>
        <taxon>Actinomycetes</taxon>
        <taxon>Micromonosporales</taxon>
        <taxon>Micromonosporaceae</taxon>
        <taxon>Micromonospora</taxon>
    </lineage>
</organism>
<protein>
    <submittedName>
        <fullName evidence="1">Uncharacterized protein</fullName>
    </submittedName>
</protein>
<name>A0ABW7SRS7_9ACTN</name>
<comment type="caution">
    <text evidence="1">The sequence shown here is derived from an EMBL/GenBank/DDBJ whole genome shotgun (WGS) entry which is preliminary data.</text>
</comment>
<sequence>MDAATTVQEAGEQRWPQVYAGVELDLEQNLLQVRRIPSDPAVDQAICALVSTVTVRFVDAVHSERQLAAWQARVHADRPYWQIRGIVLNGISTDMGCCVVVAVDDPARHRATITARYPGLPIHVEHGTEAVPLVGQA</sequence>
<evidence type="ECO:0000313" key="2">
    <source>
        <dbReference type="Proteomes" id="UP001611075"/>
    </source>
</evidence>
<evidence type="ECO:0000313" key="1">
    <source>
        <dbReference type="EMBL" id="MFI0796410.1"/>
    </source>
</evidence>
<dbReference type="Proteomes" id="UP001611075">
    <property type="component" value="Unassembled WGS sequence"/>
</dbReference>
<gene>
    <name evidence="1" type="ORF">ACH4OY_27545</name>
</gene>
<reference evidence="1 2" key="1">
    <citation type="submission" date="2024-10" db="EMBL/GenBank/DDBJ databases">
        <title>The Natural Products Discovery Center: Release of the First 8490 Sequenced Strains for Exploring Actinobacteria Biosynthetic Diversity.</title>
        <authorList>
            <person name="Kalkreuter E."/>
            <person name="Kautsar S.A."/>
            <person name="Yang D."/>
            <person name="Bader C.D."/>
            <person name="Teijaro C.N."/>
            <person name="Fluegel L."/>
            <person name="Davis C.M."/>
            <person name="Simpson J.R."/>
            <person name="Lauterbach L."/>
            <person name="Steele A.D."/>
            <person name="Gui C."/>
            <person name="Meng S."/>
            <person name="Li G."/>
            <person name="Viehrig K."/>
            <person name="Ye F."/>
            <person name="Su P."/>
            <person name="Kiefer A.F."/>
            <person name="Nichols A."/>
            <person name="Cepeda A.J."/>
            <person name="Yan W."/>
            <person name="Fan B."/>
            <person name="Jiang Y."/>
            <person name="Adhikari A."/>
            <person name="Zheng C.-J."/>
            <person name="Schuster L."/>
            <person name="Cowan T.M."/>
            <person name="Smanski M.J."/>
            <person name="Chevrette M.G."/>
            <person name="De Carvalho L.P.S."/>
            <person name="Shen B."/>
        </authorList>
    </citation>
    <scope>NUCLEOTIDE SEQUENCE [LARGE SCALE GENOMIC DNA]</scope>
    <source>
        <strain evidence="1 2">NPDC021253</strain>
    </source>
</reference>
<dbReference type="EMBL" id="JBIRPU010000028">
    <property type="protein sequence ID" value="MFI0796410.1"/>
    <property type="molecule type" value="Genomic_DNA"/>
</dbReference>
<proteinExistence type="predicted"/>